<dbReference type="EMBL" id="NARP01000002">
    <property type="protein sequence ID" value="OTQ01425.1"/>
    <property type="molecule type" value="Genomic_DNA"/>
</dbReference>
<sequence>MIKKTLKLKIILNFTLISTLFSYSTITMAHSIPLNKLTGQFDEKKDSDFIALDLTVLPVNKKGMYLQKEPADQLIKAYNDFKKIHPDIPFIVVSATRNYNYQNGIWQRKWDALLQKVNNPQNIATEILKFSSMPGTSRHHWGTDVDITSVTSNFFKQDKKGIILYKWLQENMPKYGFCQAFNEGRKGGYLPEEWHWSYKPIASKYIAQYKVILDSDPNKIIQTLTFTGHDKIKLLELVKEYVLSVNSECY</sequence>
<dbReference type="CDD" id="cd14847">
    <property type="entry name" value="DD-carboxypeptidase_like"/>
    <property type="match status" value="1"/>
</dbReference>
<accession>A0A242NL67</accession>
<keyword evidence="4" id="KW-1185">Reference proteome</keyword>
<feature type="domain" description="D-alanyl-D-alanine carboxypeptidase-like core" evidence="1">
    <location>
        <begin position="65"/>
        <end position="200"/>
    </location>
</feature>
<dbReference type="GO" id="GO:0006508">
    <property type="term" value="P:proteolysis"/>
    <property type="evidence" value="ECO:0007669"/>
    <property type="project" value="InterPro"/>
</dbReference>
<evidence type="ECO:0000313" key="5">
    <source>
        <dbReference type="Proteomes" id="UP000194977"/>
    </source>
</evidence>
<dbReference type="Pfam" id="PF02557">
    <property type="entry name" value="VanY"/>
    <property type="match status" value="1"/>
</dbReference>
<dbReference type="Gene3D" id="3.30.1380.10">
    <property type="match status" value="1"/>
</dbReference>
<comment type="caution">
    <text evidence="2">The sequence shown here is derived from an EMBL/GenBank/DDBJ whole genome shotgun (WGS) entry which is preliminary data.</text>
</comment>
<protein>
    <recommendedName>
        <fullName evidence="1">D-alanyl-D-alanine carboxypeptidase-like core domain-containing protein</fullName>
    </recommendedName>
</protein>
<proteinExistence type="predicted"/>
<gene>
    <name evidence="3" type="ORF">B6C91_01445</name>
    <name evidence="2" type="ORF">B6D08_00760</name>
</gene>
<dbReference type="EMBL" id="NART01000003">
    <property type="protein sequence ID" value="OTQ11720.1"/>
    <property type="molecule type" value="Genomic_DNA"/>
</dbReference>
<dbReference type="InterPro" id="IPR009045">
    <property type="entry name" value="Zn_M74/Hedgehog-like"/>
</dbReference>
<dbReference type="AlphaFoldDB" id="A0A242NL67"/>
<dbReference type="SUPFAM" id="SSF55166">
    <property type="entry name" value="Hedgehog/DD-peptidase"/>
    <property type="match status" value="1"/>
</dbReference>
<dbReference type="RefSeq" id="WP_086272280.1">
    <property type="nucleotide sequence ID" value="NZ_MZNE01000018.1"/>
</dbReference>
<reference evidence="4 5" key="1">
    <citation type="submission" date="2017-03" db="EMBL/GenBank/DDBJ databases">
        <title>Comparative genomics of honeybee gut symbionts reveal geographically distinct and subgroup specific antibiotic resistance.</title>
        <authorList>
            <person name="Ludvigsen J."/>
            <person name="Porcellato D."/>
            <person name="Labee-Lund T.M."/>
            <person name="Amdam G.V."/>
            <person name="Rudi K."/>
        </authorList>
    </citation>
    <scope>NUCLEOTIDE SEQUENCE [LARGE SCALE GENOMIC DNA]</scope>
    <source>
        <strain evidence="2 5">A-7-12</strain>
        <strain evidence="3 4">A-9-12</strain>
    </source>
</reference>
<dbReference type="Proteomes" id="UP000194977">
    <property type="component" value="Unassembled WGS sequence"/>
</dbReference>
<dbReference type="Proteomes" id="UP000194800">
    <property type="component" value="Unassembled WGS sequence"/>
</dbReference>
<evidence type="ECO:0000313" key="3">
    <source>
        <dbReference type="EMBL" id="OTQ11720.1"/>
    </source>
</evidence>
<dbReference type="InterPro" id="IPR003709">
    <property type="entry name" value="VanY-like_core_dom"/>
</dbReference>
<evidence type="ECO:0000313" key="4">
    <source>
        <dbReference type="Proteomes" id="UP000194800"/>
    </source>
</evidence>
<dbReference type="PANTHER" id="PTHR34385:SF1">
    <property type="entry name" value="PEPTIDOGLYCAN L-ALANYL-D-GLUTAMATE ENDOPEPTIDASE CWLK"/>
    <property type="match status" value="1"/>
</dbReference>
<dbReference type="InterPro" id="IPR052179">
    <property type="entry name" value="DD-CPase-like"/>
</dbReference>
<dbReference type="OrthoDB" id="9792074at2"/>
<dbReference type="GO" id="GO:0008233">
    <property type="term" value="F:peptidase activity"/>
    <property type="evidence" value="ECO:0007669"/>
    <property type="project" value="InterPro"/>
</dbReference>
<evidence type="ECO:0000259" key="1">
    <source>
        <dbReference type="Pfam" id="PF02557"/>
    </source>
</evidence>
<dbReference type="PANTHER" id="PTHR34385">
    <property type="entry name" value="D-ALANYL-D-ALANINE CARBOXYPEPTIDASE"/>
    <property type="match status" value="1"/>
</dbReference>
<name>A0A242NL67_9GAMM</name>
<evidence type="ECO:0000313" key="2">
    <source>
        <dbReference type="EMBL" id="OTQ01425.1"/>
    </source>
</evidence>
<organism evidence="2 5">
    <name type="scientific">Gilliamella apicola</name>
    <dbReference type="NCBI Taxonomy" id="1196095"/>
    <lineage>
        <taxon>Bacteria</taxon>
        <taxon>Pseudomonadati</taxon>
        <taxon>Pseudomonadota</taxon>
        <taxon>Gammaproteobacteria</taxon>
        <taxon>Orbales</taxon>
        <taxon>Orbaceae</taxon>
        <taxon>Gilliamella</taxon>
    </lineage>
</organism>